<proteinExistence type="predicted"/>
<keyword evidence="2" id="KW-1185">Reference proteome</keyword>
<accession>A0ABZ2XLT5</accession>
<evidence type="ECO:0000313" key="1">
    <source>
        <dbReference type="EMBL" id="WZJ22221.1"/>
    </source>
</evidence>
<reference evidence="1 2" key="1">
    <citation type="submission" date="2024-04" db="EMBL/GenBank/DDBJ databases">
        <title>Dissimilatory iodate-reducing microorganisms contribute to the enrichment of iodine in groundwater.</title>
        <authorList>
            <person name="Jiang Z."/>
        </authorList>
    </citation>
    <scope>NUCLEOTIDE SEQUENCE [LARGE SCALE GENOMIC DNA]</scope>
    <source>
        <strain evidence="1 2">NCP973</strain>
    </source>
</reference>
<dbReference type="Gene3D" id="1.20.120.1490">
    <property type="match status" value="1"/>
</dbReference>
<gene>
    <name evidence="1" type="ORF">AADV58_03450</name>
</gene>
<name>A0ABZ2XLT5_9RHOO</name>
<dbReference type="Proteomes" id="UP001479520">
    <property type="component" value="Chromosome"/>
</dbReference>
<organism evidence="1 2">
    <name type="scientific">Azonexus hydrophilus</name>
    <dbReference type="NCBI Taxonomy" id="418702"/>
    <lineage>
        <taxon>Bacteria</taxon>
        <taxon>Pseudomonadati</taxon>
        <taxon>Pseudomonadota</taxon>
        <taxon>Betaproteobacteria</taxon>
        <taxon>Rhodocyclales</taxon>
        <taxon>Azonexaceae</taxon>
        <taxon>Azonexus</taxon>
    </lineage>
</organism>
<evidence type="ECO:0000313" key="2">
    <source>
        <dbReference type="Proteomes" id="UP001479520"/>
    </source>
</evidence>
<dbReference type="EMBL" id="CP151406">
    <property type="protein sequence ID" value="WZJ22221.1"/>
    <property type="molecule type" value="Genomic_DNA"/>
</dbReference>
<dbReference type="InterPro" id="IPR025961">
    <property type="entry name" value="Metal_resist"/>
</dbReference>
<sequence length="147" mass="16555">MKPQLLRTLLAFSVLINVGVLGAAAYRELNTDAFPGLPRYLELDVTQTRHWHEAERNFLVQLADVTTAIEARRSRMIRAIFAESPDLAQIDAERIAIAALQEIQQKRVIEQLLRERALLDAAQRERLAALLLAQPAGPSGVERLHRD</sequence>
<protein>
    <submittedName>
        <fullName evidence="1">Periplasmic heavy metal sensor</fullName>
    </submittedName>
</protein>
<dbReference type="Pfam" id="PF13801">
    <property type="entry name" value="Metal_resist"/>
    <property type="match status" value="1"/>
</dbReference>
<dbReference type="RefSeq" id="WP_341744098.1">
    <property type="nucleotide sequence ID" value="NZ_CP151406.1"/>
</dbReference>